<dbReference type="Pfam" id="PF03412">
    <property type="entry name" value="Peptidase_C39"/>
    <property type="match status" value="1"/>
</dbReference>
<gene>
    <name evidence="14" type="ORF">GCM10010517_17290</name>
</gene>
<evidence type="ECO:0000256" key="10">
    <source>
        <dbReference type="SAM" id="Phobius"/>
    </source>
</evidence>
<feature type="domain" description="Peptidase C39" evidence="13">
    <location>
        <begin position="2"/>
        <end position="121"/>
    </location>
</feature>
<dbReference type="SMART" id="SM00382">
    <property type="entry name" value="AAA"/>
    <property type="match status" value="1"/>
</dbReference>
<dbReference type="InterPro" id="IPR027417">
    <property type="entry name" value="P-loop_NTPase"/>
</dbReference>
<proteinExistence type="predicted"/>
<keyword evidence="4" id="KW-0788">Thiol protease</keyword>
<dbReference type="InterPro" id="IPR005074">
    <property type="entry name" value="Peptidase_C39"/>
</dbReference>
<feature type="transmembrane region" description="Helical" evidence="10">
    <location>
        <begin position="374"/>
        <end position="392"/>
    </location>
</feature>
<evidence type="ECO:0000256" key="6">
    <source>
        <dbReference type="ARBA" id="ARBA00022927"/>
    </source>
</evidence>
<evidence type="ECO:0000313" key="15">
    <source>
        <dbReference type="Proteomes" id="UP001500831"/>
    </source>
</evidence>
<comment type="subcellular location">
    <subcellularLocation>
        <location evidence="1">Cell membrane</location>
        <topology evidence="1">Multi-pass membrane protein</topology>
    </subcellularLocation>
</comment>
<evidence type="ECO:0000259" key="13">
    <source>
        <dbReference type="PROSITE" id="PS50990"/>
    </source>
</evidence>
<dbReference type="InterPro" id="IPR036640">
    <property type="entry name" value="ABC1_TM_sf"/>
</dbReference>
<keyword evidence="3" id="KW-0547">Nucleotide-binding</keyword>
<accession>A0ABP6I9E0</accession>
<comment type="caution">
    <text evidence="14">The sequence shown here is derived from an EMBL/GenBank/DDBJ whole genome shotgun (WGS) entry which is preliminary data.</text>
</comment>
<keyword evidence="9" id="KW-0080">Bacteriocin transport</keyword>
<dbReference type="EMBL" id="BAAAVI010000009">
    <property type="protein sequence ID" value="GAA2858821.1"/>
    <property type="molecule type" value="Genomic_DNA"/>
</dbReference>
<name>A0ABP6I9E0_9ACTN</name>
<evidence type="ECO:0000256" key="8">
    <source>
        <dbReference type="ARBA" id="ARBA00023136"/>
    </source>
</evidence>
<dbReference type="Proteomes" id="UP001500831">
    <property type="component" value="Unassembled WGS sequence"/>
</dbReference>
<dbReference type="InterPro" id="IPR017871">
    <property type="entry name" value="ABC_transporter-like_CS"/>
</dbReference>
<feature type="transmembrane region" description="Helical" evidence="10">
    <location>
        <begin position="404"/>
        <end position="425"/>
    </location>
</feature>
<reference evidence="15" key="1">
    <citation type="journal article" date="2019" name="Int. J. Syst. Evol. Microbiol.">
        <title>The Global Catalogue of Microorganisms (GCM) 10K type strain sequencing project: providing services to taxonomists for standard genome sequencing and annotation.</title>
        <authorList>
            <consortium name="The Broad Institute Genomics Platform"/>
            <consortium name="The Broad Institute Genome Sequencing Center for Infectious Disease"/>
            <person name="Wu L."/>
            <person name="Ma J."/>
        </authorList>
    </citation>
    <scope>NUCLEOTIDE SEQUENCE [LARGE SCALE GENOMIC DNA]</scope>
    <source>
        <strain evidence="15">JCM 6242</strain>
    </source>
</reference>
<evidence type="ECO:0000256" key="1">
    <source>
        <dbReference type="ARBA" id="ARBA00004651"/>
    </source>
</evidence>
<dbReference type="PROSITE" id="PS50990">
    <property type="entry name" value="PEPTIDASE_C39"/>
    <property type="match status" value="1"/>
</dbReference>
<dbReference type="PANTHER" id="PTHR24221:SF654">
    <property type="entry name" value="ATP-BINDING CASSETTE SUB-FAMILY B MEMBER 6"/>
    <property type="match status" value="1"/>
</dbReference>
<evidence type="ECO:0000259" key="11">
    <source>
        <dbReference type="PROSITE" id="PS50893"/>
    </source>
</evidence>
<evidence type="ECO:0000256" key="5">
    <source>
        <dbReference type="ARBA" id="ARBA00022840"/>
    </source>
</evidence>
<organism evidence="14 15">
    <name type="scientific">Streptosporangium fragile</name>
    <dbReference type="NCBI Taxonomy" id="46186"/>
    <lineage>
        <taxon>Bacteria</taxon>
        <taxon>Bacillati</taxon>
        <taxon>Actinomycetota</taxon>
        <taxon>Actinomycetes</taxon>
        <taxon>Streptosporangiales</taxon>
        <taxon>Streptosporangiaceae</taxon>
        <taxon>Streptosporangium</taxon>
    </lineage>
</organism>
<protein>
    <submittedName>
        <fullName evidence="14">Type I secretion system permease/ATPase</fullName>
    </submittedName>
</protein>
<dbReference type="Gene3D" id="1.20.1560.10">
    <property type="entry name" value="ABC transporter type 1, transmembrane domain"/>
    <property type="match status" value="1"/>
</dbReference>
<dbReference type="Gene3D" id="3.90.70.10">
    <property type="entry name" value="Cysteine proteinases"/>
    <property type="match status" value="1"/>
</dbReference>
<dbReference type="PROSITE" id="PS50893">
    <property type="entry name" value="ABC_TRANSPORTER_2"/>
    <property type="match status" value="1"/>
</dbReference>
<feature type="transmembrane region" description="Helical" evidence="10">
    <location>
        <begin position="186"/>
        <end position="203"/>
    </location>
</feature>
<evidence type="ECO:0000256" key="9">
    <source>
        <dbReference type="ARBA" id="ARBA00043264"/>
    </source>
</evidence>
<keyword evidence="15" id="KW-1185">Reference proteome</keyword>
<evidence type="ECO:0000259" key="12">
    <source>
        <dbReference type="PROSITE" id="PS50929"/>
    </source>
</evidence>
<dbReference type="Pfam" id="PF00005">
    <property type="entry name" value="ABC_tran"/>
    <property type="match status" value="1"/>
</dbReference>
<keyword evidence="4" id="KW-0645">Protease</keyword>
<evidence type="ECO:0000256" key="3">
    <source>
        <dbReference type="ARBA" id="ARBA00022741"/>
    </source>
</evidence>
<keyword evidence="6" id="KW-0813">Transport</keyword>
<dbReference type="Pfam" id="PF00664">
    <property type="entry name" value="ABC_membrane"/>
    <property type="match status" value="1"/>
</dbReference>
<dbReference type="InterPro" id="IPR003593">
    <property type="entry name" value="AAA+_ATPase"/>
</dbReference>
<dbReference type="InterPro" id="IPR011527">
    <property type="entry name" value="ABC1_TM_dom"/>
</dbReference>
<dbReference type="PROSITE" id="PS00211">
    <property type="entry name" value="ABC_TRANSPORTER_1"/>
    <property type="match status" value="1"/>
</dbReference>
<dbReference type="InterPro" id="IPR003439">
    <property type="entry name" value="ABC_transporter-like_ATP-bd"/>
</dbReference>
<dbReference type="SUPFAM" id="SSF90123">
    <property type="entry name" value="ABC transporter transmembrane region"/>
    <property type="match status" value="1"/>
</dbReference>
<feature type="transmembrane region" description="Helical" evidence="10">
    <location>
        <begin position="296"/>
        <end position="318"/>
    </location>
</feature>
<dbReference type="PANTHER" id="PTHR24221">
    <property type="entry name" value="ATP-BINDING CASSETTE SUB-FAMILY B"/>
    <property type="match status" value="1"/>
</dbReference>
<dbReference type="InterPro" id="IPR039421">
    <property type="entry name" value="Type_1_exporter"/>
</dbReference>
<evidence type="ECO:0000256" key="2">
    <source>
        <dbReference type="ARBA" id="ARBA00022692"/>
    </source>
</evidence>
<dbReference type="RefSeq" id="WP_344969520.1">
    <property type="nucleotide sequence ID" value="NZ_BAAAVI010000009.1"/>
</dbReference>
<evidence type="ECO:0000256" key="4">
    <source>
        <dbReference type="ARBA" id="ARBA00022807"/>
    </source>
</evidence>
<sequence>MQQTQTDCGAACLAMVLSALGRRTSIAEIWAHVPENADGATLRELIAAASAFGLKLRAFRLAADRVGGLPTPFIAHWEQHHFVVVEQVDARGATVADPAFGRLRLTPERFAEAYGGIALVPEVPERLAPADPGRSSGRAVLSLLRTAFTEKRLIVKLILATLGVQLFGLAVPLFTRLVVDGDAHGPQALAVAAAFAATAYLVTSRVRSFLLIRLQTGVAAQLMRRLVGHVLDLPFRFFQRRTSGDLLSRLSAVSGIRDMIAERSMALAFDLLTALAYLVVLAVTAPYLALLTFAVAAAQAIAVAVYAGPSIHLAYAALHAGSATQTSLVESLSGVETLKASGTEEHAFDRWRISHRRELAAGAARDRKVVGAQAVTDALQLALALGLLVVISSQLPGPSSLGELLALAALANAALVPLTSLLGTVQQIHLAFAHLDRVADLLDAVPEPTGGLRPTLRGEVEVSGVSAGYDPRFPVLHDVSLRIRPGRRLAVVGGSGSGKTTLGRVLLGLIEPLDGEVRFDGVPLRRLDPRHVRRQVGVVTQQPHLFSGTVAETIAFGDDSIGQAAIEEAARLAEVHDEIVALPLGYGTHIGESGGRLSGGQRQRLALARALARRPRILLLDEPTSSLDALTEERIRRNLAGLGITQIVIAHRLSTIRDADMIVVLEDGRIVETGSHAELMSRGMRYAELVSLQTTPA</sequence>
<evidence type="ECO:0000313" key="14">
    <source>
        <dbReference type="EMBL" id="GAA2858821.1"/>
    </source>
</evidence>
<feature type="transmembrane region" description="Helical" evidence="10">
    <location>
        <begin position="153"/>
        <end position="174"/>
    </location>
</feature>
<keyword evidence="8 10" id="KW-0472">Membrane</keyword>
<keyword evidence="5" id="KW-0067">ATP-binding</keyword>
<evidence type="ECO:0000256" key="7">
    <source>
        <dbReference type="ARBA" id="ARBA00022989"/>
    </source>
</evidence>
<dbReference type="PROSITE" id="PS50929">
    <property type="entry name" value="ABC_TM1F"/>
    <property type="match status" value="1"/>
</dbReference>
<feature type="transmembrane region" description="Helical" evidence="10">
    <location>
        <begin position="267"/>
        <end position="290"/>
    </location>
</feature>
<feature type="domain" description="ABC transporter" evidence="11">
    <location>
        <begin position="460"/>
        <end position="692"/>
    </location>
</feature>
<dbReference type="SUPFAM" id="SSF52540">
    <property type="entry name" value="P-loop containing nucleoside triphosphate hydrolases"/>
    <property type="match status" value="1"/>
</dbReference>
<keyword evidence="7 10" id="KW-1133">Transmembrane helix</keyword>
<dbReference type="Gene3D" id="3.40.50.300">
    <property type="entry name" value="P-loop containing nucleotide triphosphate hydrolases"/>
    <property type="match status" value="1"/>
</dbReference>
<keyword evidence="2 10" id="KW-0812">Transmembrane</keyword>
<feature type="domain" description="ABC transmembrane type-1" evidence="12">
    <location>
        <begin position="157"/>
        <end position="430"/>
    </location>
</feature>
<keyword evidence="6" id="KW-0653">Protein transport</keyword>
<keyword evidence="4" id="KW-0378">Hydrolase</keyword>